<dbReference type="PANTHER" id="PTHR12349:SF4">
    <property type="entry name" value="ANKYRIN REPEAT AND LEM DOMAIN-CONTAINING PROTEIN 2"/>
    <property type="match status" value="1"/>
</dbReference>
<name>A0AAF3FGX8_9BILA</name>
<evidence type="ECO:0000256" key="2">
    <source>
        <dbReference type="ARBA" id="ARBA00023306"/>
    </source>
</evidence>
<proteinExistence type="predicted"/>
<evidence type="ECO:0000313" key="6">
    <source>
        <dbReference type="WBParaSite" id="MBELARI_LOCUS6336"/>
    </source>
</evidence>
<dbReference type="InterPro" id="IPR056237">
    <property type="entry name" value="ANKLE2_3rd"/>
</dbReference>
<evidence type="ECO:0000259" key="4">
    <source>
        <dbReference type="Pfam" id="PF24567"/>
    </source>
</evidence>
<protein>
    <recommendedName>
        <fullName evidence="4">ANKLE2 third alpha/beta domain-containing protein</fullName>
    </recommendedName>
</protein>
<keyword evidence="1" id="KW-0040">ANK repeat</keyword>
<feature type="domain" description="ANKLE2 third alpha/beta" evidence="4">
    <location>
        <begin position="274"/>
        <end position="378"/>
    </location>
</feature>
<dbReference type="GO" id="GO:0051721">
    <property type="term" value="F:protein phosphatase 2A binding"/>
    <property type="evidence" value="ECO:0007669"/>
    <property type="project" value="TreeGrafter"/>
</dbReference>
<organism evidence="5 6">
    <name type="scientific">Mesorhabditis belari</name>
    <dbReference type="NCBI Taxonomy" id="2138241"/>
    <lineage>
        <taxon>Eukaryota</taxon>
        <taxon>Metazoa</taxon>
        <taxon>Ecdysozoa</taxon>
        <taxon>Nematoda</taxon>
        <taxon>Chromadorea</taxon>
        <taxon>Rhabditida</taxon>
        <taxon>Rhabditina</taxon>
        <taxon>Rhabditomorpha</taxon>
        <taxon>Rhabditoidea</taxon>
        <taxon>Rhabditidae</taxon>
        <taxon>Mesorhabditinae</taxon>
        <taxon>Mesorhabditis</taxon>
    </lineage>
</organism>
<keyword evidence="2" id="KW-0131">Cell cycle</keyword>
<keyword evidence="5" id="KW-1185">Reference proteome</keyword>
<evidence type="ECO:0000256" key="3">
    <source>
        <dbReference type="SAM" id="MobiDB-lite"/>
    </source>
</evidence>
<dbReference type="AlphaFoldDB" id="A0AAF3FGX8"/>
<dbReference type="GO" id="GO:0005783">
    <property type="term" value="C:endoplasmic reticulum"/>
    <property type="evidence" value="ECO:0007669"/>
    <property type="project" value="TreeGrafter"/>
</dbReference>
<dbReference type="WBParaSite" id="MBELARI_LOCUS6336">
    <property type="protein sequence ID" value="MBELARI_LOCUS6336"/>
    <property type="gene ID" value="MBELARI_LOCUS6336"/>
</dbReference>
<feature type="region of interest" description="Disordered" evidence="3">
    <location>
        <begin position="430"/>
        <end position="452"/>
    </location>
</feature>
<dbReference type="Proteomes" id="UP000887575">
    <property type="component" value="Unassembled WGS sequence"/>
</dbReference>
<accession>A0AAF3FGX8</accession>
<reference evidence="6" key="1">
    <citation type="submission" date="2024-02" db="UniProtKB">
        <authorList>
            <consortium name="WormBaseParasite"/>
        </authorList>
    </citation>
    <scope>IDENTIFICATION</scope>
</reference>
<dbReference type="PANTHER" id="PTHR12349">
    <property type="entry name" value="ANKYRIN REPEAT AND LEM DOMAIN-CONTAINING PROTEIN 2"/>
    <property type="match status" value="1"/>
</dbReference>
<evidence type="ECO:0000256" key="1">
    <source>
        <dbReference type="ARBA" id="ARBA00023043"/>
    </source>
</evidence>
<evidence type="ECO:0000313" key="5">
    <source>
        <dbReference type="Proteomes" id="UP000887575"/>
    </source>
</evidence>
<sequence>MQGEDTDENCENRQPVYAVFLPDDVQNSPRSLYSSLTEAAKFANSPEYKTRGARFRRFDNSNEAINFFDSRQASFRDNSPRLSGADPAVPFQAPTKIQMNRFKMTIEKLNFEDFMRFVDENPRFLVNTSGDCPAIVQEGFRYNVLHVGARVGAGEIVAKTLLLTSDIKFLVRLYGTNDADALIRRENIMTGFLCTPDKGNIGTPLVIALKFGHTSVVKAITEFTKLPVCDAIRPRLNLNIPMLLDDSILCSRYTGKESKEDIKKEIKLLFNSLYVPLYRAADGTYPAKVFPPTEFPRPILVPGSGDCLPGVSGTHPQLLACVYRLTAYAGPFLGEESAKKFYREWNQSGNIIKRSDMDKGFERVGRDLSAKSGVDWTESWLFLDEMCNVTTDYGLQMVEKYLSQLRLQNLPEFDDENVDRIRKRLFDDDDEDELEGAGDFPGTSMAEQTTTSEDEFCDASDIFFEDLEQNRAADDSLMGITERLDETVLMEAESMELDAFHIQSPPTNFSAAQQEDDEKMGAAFSDDDYDTPPPSPPPVFLLEEPTKMDNDLYIALSTLSKERLEQYPQVAAFVRQMSKVEERTRTCWPGTDSPRCPRTRSKQRLIHKRRLL</sequence>
<dbReference type="Pfam" id="PF24567">
    <property type="entry name" value="ANKLE2_3rd"/>
    <property type="match status" value="1"/>
</dbReference>